<dbReference type="InParanoid" id="A0A7N2MB79"/>
<evidence type="ECO:0000256" key="3">
    <source>
        <dbReference type="ARBA" id="ARBA00022821"/>
    </source>
</evidence>
<evidence type="ECO:0000256" key="2">
    <source>
        <dbReference type="ARBA" id="ARBA00022741"/>
    </source>
</evidence>
<dbReference type="Gene3D" id="3.40.50.300">
    <property type="entry name" value="P-loop containing nucleotide triphosphate hydrolases"/>
    <property type="match status" value="1"/>
</dbReference>
<proteinExistence type="inferred from homology"/>
<dbReference type="EnsemblPlants" id="QL08p010887:mrna">
    <property type="protein sequence ID" value="QL08p010887:mrna"/>
    <property type="gene ID" value="QL08p010887"/>
</dbReference>
<accession>A0A7N2MB79</accession>
<feature type="coiled-coil region" evidence="5">
    <location>
        <begin position="10"/>
        <end position="66"/>
    </location>
</feature>
<dbReference type="InterPro" id="IPR057135">
    <property type="entry name" value="At4g27190-like_LRR"/>
</dbReference>
<evidence type="ECO:0000313" key="9">
    <source>
        <dbReference type="Proteomes" id="UP000594261"/>
    </source>
</evidence>
<evidence type="ECO:0000256" key="4">
    <source>
        <dbReference type="ARBA" id="ARBA00022840"/>
    </source>
</evidence>
<keyword evidence="3" id="KW-0611">Plant defense</keyword>
<dbReference type="PRINTS" id="PR00364">
    <property type="entry name" value="DISEASERSIST"/>
</dbReference>
<keyword evidence="9" id="KW-1185">Reference proteome</keyword>
<dbReference type="InterPro" id="IPR032675">
    <property type="entry name" value="LRR_dom_sf"/>
</dbReference>
<dbReference type="InterPro" id="IPR050905">
    <property type="entry name" value="Plant_NBS-LRR"/>
</dbReference>
<dbReference type="PANTHER" id="PTHR33463:SF203">
    <property type="entry name" value="AAA+ ATPASE DOMAIN-CONTAINING PROTEIN"/>
    <property type="match status" value="1"/>
</dbReference>
<keyword evidence="2" id="KW-0547">Nucleotide-binding</keyword>
<evidence type="ECO:0000256" key="5">
    <source>
        <dbReference type="SAM" id="Coils"/>
    </source>
</evidence>
<evidence type="ECO:0008006" key="10">
    <source>
        <dbReference type="Google" id="ProtNLM"/>
    </source>
</evidence>
<dbReference type="SUPFAM" id="SSF52540">
    <property type="entry name" value="P-loop containing nucleoside triphosphate hydrolases"/>
    <property type="match status" value="1"/>
</dbReference>
<evidence type="ECO:0000259" key="7">
    <source>
        <dbReference type="Pfam" id="PF23247"/>
    </source>
</evidence>
<reference evidence="8 9" key="1">
    <citation type="journal article" date="2016" name="G3 (Bethesda)">
        <title>First Draft Assembly and Annotation of the Genome of a California Endemic Oak Quercus lobata Nee (Fagaceae).</title>
        <authorList>
            <person name="Sork V.L."/>
            <person name="Fitz-Gibbon S.T."/>
            <person name="Puiu D."/>
            <person name="Crepeau M."/>
            <person name="Gugger P.F."/>
            <person name="Sherman R."/>
            <person name="Stevens K."/>
            <person name="Langley C.H."/>
            <person name="Pellegrini M."/>
            <person name="Salzberg S.L."/>
        </authorList>
    </citation>
    <scope>NUCLEOTIDE SEQUENCE [LARGE SCALE GENOMIC DNA]</scope>
    <source>
        <strain evidence="8 9">cv. SW786</strain>
    </source>
</reference>
<evidence type="ECO:0000259" key="6">
    <source>
        <dbReference type="Pfam" id="PF00931"/>
    </source>
</evidence>
<dbReference type="Pfam" id="PF23247">
    <property type="entry name" value="LRR_RPS2"/>
    <property type="match status" value="3"/>
</dbReference>
<dbReference type="GO" id="GO:0043531">
    <property type="term" value="F:ADP binding"/>
    <property type="evidence" value="ECO:0007669"/>
    <property type="project" value="InterPro"/>
</dbReference>
<dbReference type="GO" id="GO:0005524">
    <property type="term" value="F:ATP binding"/>
    <property type="evidence" value="ECO:0007669"/>
    <property type="project" value="UniProtKB-KW"/>
</dbReference>
<name>A0A7N2MB79_QUELO</name>
<dbReference type="FunFam" id="3.40.50.300:FF:001091">
    <property type="entry name" value="Probable disease resistance protein At1g61300"/>
    <property type="match status" value="1"/>
</dbReference>
<dbReference type="GO" id="GO:0006952">
    <property type="term" value="P:defense response"/>
    <property type="evidence" value="ECO:0007669"/>
    <property type="project" value="UniProtKB-KW"/>
</dbReference>
<protein>
    <recommendedName>
        <fullName evidence="10">AAA+ ATPase domain-containing protein</fullName>
    </recommendedName>
</protein>
<keyword evidence="5" id="KW-0175">Coiled coil</keyword>
<dbReference type="InterPro" id="IPR002182">
    <property type="entry name" value="NB-ARC"/>
</dbReference>
<dbReference type="EMBL" id="LRBV02000008">
    <property type="status" value="NOT_ANNOTATED_CDS"/>
    <property type="molecule type" value="Genomic_DNA"/>
</dbReference>
<comment type="similarity">
    <text evidence="1">Belongs to the disease resistance NB-LRR family.</text>
</comment>
<evidence type="ECO:0000313" key="8">
    <source>
        <dbReference type="EnsemblPlants" id="QL08p010887:mrna"/>
    </source>
</evidence>
<dbReference type="Proteomes" id="UP000594261">
    <property type="component" value="Chromosome 8"/>
</dbReference>
<feature type="domain" description="NB-ARC" evidence="6">
    <location>
        <begin position="91"/>
        <end position="251"/>
    </location>
</feature>
<dbReference type="Gene3D" id="1.10.8.430">
    <property type="entry name" value="Helical domain of apoptotic protease-activating factors"/>
    <property type="match status" value="1"/>
</dbReference>
<dbReference type="InterPro" id="IPR027417">
    <property type="entry name" value="P-loop_NTPase"/>
</dbReference>
<dbReference type="PANTHER" id="PTHR33463">
    <property type="entry name" value="NB-ARC DOMAIN-CONTAINING PROTEIN-RELATED"/>
    <property type="match status" value="1"/>
</dbReference>
<dbReference type="Gramene" id="QL08p010887:mrna">
    <property type="protein sequence ID" value="QL08p010887:mrna"/>
    <property type="gene ID" value="QL08p010887"/>
</dbReference>
<feature type="domain" description="Disease resistance protein At4g27190-like leucine-rich repeats" evidence="7">
    <location>
        <begin position="518"/>
        <end position="626"/>
    </location>
</feature>
<dbReference type="OMA" id="CKEAIQN"/>
<evidence type="ECO:0000256" key="1">
    <source>
        <dbReference type="ARBA" id="ARBA00008894"/>
    </source>
</evidence>
<dbReference type="Pfam" id="PF00931">
    <property type="entry name" value="NB-ARC"/>
    <property type="match status" value="1"/>
</dbReference>
<dbReference type="AlphaFoldDB" id="A0A7N2MB79"/>
<dbReference type="SUPFAM" id="SSF52047">
    <property type="entry name" value="RNI-like"/>
    <property type="match status" value="1"/>
</dbReference>
<reference evidence="8" key="2">
    <citation type="submission" date="2021-01" db="UniProtKB">
        <authorList>
            <consortium name="EnsemblPlants"/>
        </authorList>
    </citation>
    <scope>IDENTIFICATION</scope>
</reference>
<dbReference type="Gene3D" id="3.80.10.10">
    <property type="entry name" value="Ribonuclease Inhibitor"/>
    <property type="match status" value="1"/>
</dbReference>
<sequence>MNTEVVEKDVEGWLKDVNQLLKEVQALENKVQGNLRFCNDWCPDWIRQYKLCKEAIQNVVQELQNKGNFSKVAHRAPTPGIEIFSSRKLAFQQIMEALHDDSNKRIGLHGIGGVGKTTLVKEVYKKVKELNIFEDIVMIVVSQTPDVRRIQGEIEDCLQLNLEEKSDTAKANRICLRIKSVEKILIILDDVWKDVNLGAIGIPSCDDHRGCKMLLTTRSVHVCNLMRCQRKIPLNFLVEEESLALMKKTAIVDDCPDLNDVALEVVKKCKGFPIAIITVGKALIGKSLNDWNVAMHQLRRSRLVDIEEDYNIPIEELTRYAMGLEEDEDFRPLDEARIKVRGAIDSLKDSSLLLEGFDKEFVKMHDVVRDIGLWITSKGENEFELRACTRLEGNTNLERATAISLIDYNTEQLPDNLIPPNVIRRLSQLEELIIKGGFKNWDVEGTTSEISNANLSELNSLPRLVILSLKLNSNHLPKGFVFLDLHRYFISINCPLPTYVTPHDSGSLRCISSRTLEIKDLKASSMNALKSLFRTVEYIWIESCEMECIVDTIGGNHIVTSGNLVKLYMKEMSYLRTICEGPNENEIFSNLTVLDARGCPRLISLFSPSLAQSLKKLKQLYIIGCDEMKQIISEEEMILESHGQPICLSKLETLEVMDCSKLEYIFPISVARGLQQLEMLKLHNLPRLKKVFGQNREGEGEVGDCEIESHHQPTGFPKLKTIEVKVVNCENLEYIFPISIARDLPQLESLELQNLPQLKQVFGHEEGGDDGDGNNSVLSKLRKLRLENLSELVNLGGGNSSSVWPSLERLSMVNGQNGQLALKS</sequence>
<feature type="domain" description="Disease resistance protein At4g27190-like leucine-rich repeats" evidence="7">
    <location>
        <begin position="644"/>
        <end position="684"/>
    </location>
</feature>
<organism evidence="8 9">
    <name type="scientific">Quercus lobata</name>
    <name type="common">Valley oak</name>
    <dbReference type="NCBI Taxonomy" id="97700"/>
    <lineage>
        <taxon>Eukaryota</taxon>
        <taxon>Viridiplantae</taxon>
        <taxon>Streptophyta</taxon>
        <taxon>Embryophyta</taxon>
        <taxon>Tracheophyta</taxon>
        <taxon>Spermatophyta</taxon>
        <taxon>Magnoliopsida</taxon>
        <taxon>eudicotyledons</taxon>
        <taxon>Gunneridae</taxon>
        <taxon>Pentapetalae</taxon>
        <taxon>rosids</taxon>
        <taxon>fabids</taxon>
        <taxon>Fagales</taxon>
        <taxon>Fagaceae</taxon>
        <taxon>Quercus</taxon>
    </lineage>
</organism>
<feature type="domain" description="Disease resistance protein At4g27190-like leucine-rich repeats" evidence="7">
    <location>
        <begin position="711"/>
        <end position="754"/>
    </location>
</feature>
<keyword evidence="4" id="KW-0067">ATP-binding</keyword>
<dbReference type="InterPro" id="IPR042197">
    <property type="entry name" value="Apaf_helical"/>
</dbReference>